<dbReference type="Proteomes" id="UP000095751">
    <property type="component" value="Unassembled WGS sequence"/>
</dbReference>
<dbReference type="AlphaFoldDB" id="A0A1E7EZV6"/>
<reference evidence="1 2" key="1">
    <citation type="submission" date="2016-09" db="EMBL/GenBank/DDBJ databases">
        <title>Extensive genetic diversity and differential bi-allelic expression allows diatom success in the polar Southern Ocean.</title>
        <authorList>
            <consortium name="DOE Joint Genome Institute"/>
            <person name="Mock T."/>
            <person name="Otillar R.P."/>
            <person name="Strauss J."/>
            <person name="Dupont C."/>
            <person name="Frickenhaus S."/>
            <person name="Maumus F."/>
            <person name="Mcmullan M."/>
            <person name="Sanges R."/>
            <person name="Schmutz J."/>
            <person name="Toseland A."/>
            <person name="Valas R."/>
            <person name="Veluchamy A."/>
            <person name="Ward B.J."/>
            <person name="Allen A."/>
            <person name="Barry K."/>
            <person name="Falciatore A."/>
            <person name="Ferrante M."/>
            <person name="Fortunato A.E."/>
            <person name="Gloeckner G."/>
            <person name="Gruber A."/>
            <person name="Hipkin R."/>
            <person name="Janech M."/>
            <person name="Kroth P."/>
            <person name="Leese F."/>
            <person name="Lindquist E."/>
            <person name="Lyon B.R."/>
            <person name="Martin J."/>
            <person name="Mayer C."/>
            <person name="Parker M."/>
            <person name="Quesneville H."/>
            <person name="Raymond J."/>
            <person name="Uhlig C."/>
            <person name="Valentin K.U."/>
            <person name="Worden A.Z."/>
            <person name="Armbrust E.V."/>
            <person name="Bowler C."/>
            <person name="Green B."/>
            <person name="Moulton V."/>
            <person name="Van Oosterhout C."/>
            <person name="Grigoriev I."/>
        </authorList>
    </citation>
    <scope>NUCLEOTIDE SEQUENCE [LARGE SCALE GENOMIC DNA]</scope>
    <source>
        <strain evidence="1 2">CCMP1102</strain>
    </source>
</reference>
<gene>
    <name evidence="1" type="ORF">FRACYDRAFT_245670</name>
</gene>
<dbReference type="KEGG" id="fcy:FRACYDRAFT_245670"/>
<sequence length="339" mass="37755">MNILQVVLIDDEFDQIWEEDEEQRRQQAQFKACNFSLHFLIQTSIALVLGFLLSLNNNTSADGPVDEASTQYSLNWYPQATYNEFLDHDDTWDEWRRCGSGAYIAQDDHQHRENDCQTVSPGAAQTGGNTLHFDLVNGQGEFKISNGQRFKGVIKLFEHTYCTGTGVEFYTQPGSDTNGIPLDENGHTPEDNGFGDTKNFNSFYVYAKPNEDDGAMIPMIENTIGFKFMPFPDSDMFPEDQTTCVPDSNGNGFVGDDEAGSKFLYVPFTDSADWPGLDCVSSFDRPSCFELDNELAYGMFQAVGNGDSYAQVDFAGCSTVADSTTDYSNVYNPNQPCPV</sequence>
<dbReference type="EMBL" id="KV784368">
    <property type="protein sequence ID" value="OEU11345.1"/>
    <property type="molecule type" value="Genomic_DNA"/>
</dbReference>
<accession>A0A1E7EZV6</accession>
<evidence type="ECO:0000313" key="1">
    <source>
        <dbReference type="EMBL" id="OEU11345.1"/>
    </source>
</evidence>
<dbReference type="InParanoid" id="A0A1E7EZV6"/>
<proteinExistence type="predicted"/>
<keyword evidence="2" id="KW-1185">Reference proteome</keyword>
<organism evidence="1 2">
    <name type="scientific">Fragilariopsis cylindrus CCMP1102</name>
    <dbReference type="NCBI Taxonomy" id="635003"/>
    <lineage>
        <taxon>Eukaryota</taxon>
        <taxon>Sar</taxon>
        <taxon>Stramenopiles</taxon>
        <taxon>Ochrophyta</taxon>
        <taxon>Bacillariophyta</taxon>
        <taxon>Bacillariophyceae</taxon>
        <taxon>Bacillariophycidae</taxon>
        <taxon>Bacillariales</taxon>
        <taxon>Bacillariaceae</taxon>
        <taxon>Fragilariopsis</taxon>
    </lineage>
</organism>
<evidence type="ECO:0000313" key="2">
    <source>
        <dbReference type="Proteomes" id="UP000095751"/>
    </source>
</evidence>
<protein>
    <submittedName>
        <fullName evidence="1">Uncharacterized protein</fullName>
    </submittedName>
</protein>
<name>A0A1E7EZV6_9STRA</name>